<sequence length="110" mass="11632">MKAATGPSVLPTGGGAVVAPSPRFHLDSVSSPPRHADPRCPHPRDGAARIHGGLIPSPCVTAPLASCKPHHGGRRADYGRAAMVDGIWDDDLSRSCMARWWLPPSTRRPA</sequence>
<evidence type="ECO:0000256" key="1">
    <source>
        <dbReference type="SAM" id="MobiDB-lite"/>
    </source>
</evidence>
<name>A0A4U6TLK9_SETVI</name>
<evidence type="ECO:0000313" key="2">
    <source>
        <dbReference type="EMBL" id="TKW01873.1"/>
    </source>
</evidence>
<dbReference type="Gramene" id="TKW01873">
    <property type="protein sequence ID" value="TKW01873"/>
    <property type="gene ID" value="SEVIR_8G207800v2"/>
</dbReference>
<protein>
    <submittedName>
        <fullName evidence="2">Uncharacterized protein</fullName>
    </submittedName>
</protein>
<feature type="compositionally biased region" description="Basic and acidic residues" evidence="1">
    <location>
        <begin position="34"/>
        <end position="47"/>
    </location>
</feature>
<organism evidence="2 3">
    <name type="scientific">Setaria viridis</name>
    <name type="common">Green bristlegrass</name>
    <name type="synonym">Setaria italica subsp. viridis</name>
    <dbReference type="NCBI Taxonomy" id="4556"/>
    <lineage>
        <taxon>Eukaryota</taxon>
        <taxon>Viridiplantae</taxon>
        <taxon>Streptophyta</taxon>
        <taxon>Embryophyta</taxon>
        <taxon>Tracheophyta</taxon>
        <taxon>Spermatophyta</taxon>
        <taxon>Magnoliopsida</taxon>
        <taxon>Liliopsida</taxon>
        <taxon>Poales</taxon>
        <taxon>Poaceae</taxon>
        <taxon>PACMAD clade</taxon>
        <taxon>Panicoideae</taxon>
        <taxon>Panicodae</taxon>
        <taxon>Paniceae</taxon>
        <taxon>Cenchrinae</taxon>
        <taxon>Setaria</taxon>
    </lineage>
</organism>
<reference evidence="2" key="1">
    <citation type="submission" date="2019-03" db="EMBL/GenBank/DDBJ databases">
        <title>WGS assembly of Setaria viridis.</title>
        <authorList>
            <person name="Huang P."/>
            <person name="Jenkins J."/>
            <person name="Grimwood J."/>
            <person name="Barry K."/>
            <person name="Healey A."/>
            <person name="Mamidi S."/>
            <person name="Sreedasyam A."/>
            <person name="Shu S."/>
            <person name="Feldman M."/>
            <person name="Wu J."/>
            <person name="Yu Y."/>
            <person name="Chen C."/>
            <person name="Johnson J."/>
            <person name="Rokhsar D."/>
            <person name="Baxter I."/>
            <person name="Schmutz J."/>
            <person name="Brutnell T."/>
            <person name="Kellogg E."/>
        </authorList>
    </citation>
    <scope>NUCLEOTIDE SEQUENCE [LARGE SCALE GENOMIC DNA]</scope>
</reference>
<dbReference type="EMBL" id="CM016559">
    <property type="protein sequence ID" value="TKW01873.1"/>
    <property type="molecule type" value="Genomic_DNA"/>
</dbReference>
<evidence type="ECO:0000313" key="3">
    <source>
        <dbReference type="Proteomes" id="UP000298652"/>
    </source>
</evidence>
<dbReference type="AlphaFoldDB" id="A0A4U6TLK9"/>
<keyword evidence="3" id="KW-1185">Reference proteome</keyword>
<accession>A0A4U6TLK9</accession>
<dbReference type="OMA" id="RSCMARW"/>
<dbReference type="Proteomes" id="UP000298652">
    <property type="component" value="Chromosome 8"/>
</dbReference>
<proteinExistence type="predicted"/>
<feature type="region of interest" description="Disordered" evidence="1">
    <location>
        <begin position="1"/>
        <end position="47"/>
    </location>
</feature>
<gene>
    <name evidence="2" type="ORF">SEVIR_8G207800v2</name>
</gene>